<evidence type="ECO:0000313" key="1">
    <source>
        <dbReference type="EMBL" id="KDR67061.1"/>
    </source>
</evidence>
<dbReference type="HOGENOM" id="CLU_2158598_0_0_1"/>
<protein>
    <submittedName>
        <fullName evidence="1">Uncharacterized protein</fullName>
    </submittedName>
</protein>
<reference evidence="2" key="1">
    <citation type="journal article" date="2014" name="Proc. Natl. Acad. Sci. U.S.A.">
        <title>Extensive sampling of basidiomycete genomes demonstrates inadequacy of the white-rot/brown-rot paradigm for wood decay fungi.</title>
        <authorList>
            <person name="Riley R."/>
            <person name="Salamov A.A."/>
            <person name="Brown D.W."/>
            <person name="Nagy L.G."/>
            <person name="Floudas D."/>
            <person name="Held B.W."/>
            <person name="Levasseur A."/>
            <person name="Lombard V."/>
            <person name="Morin E."/>
            <person name="Otillar R."/>
            <person name="Lindquist E.A."/>
            <person name="Sun H."/>
            <person name="LaButti K.M."/>
            <person name="Schmutz J."/>
            <person name="Jabbour D."/>
            <person name="Luo H."/>
            <person name="Baker S.E."/>
            <person name="Pisabarro A.G."/>
            <person name="Walton J.D."/>
            <person name="Blanchette R.A."/>
            <person name="Henrissat B."/>
            <person name="Martin F."/>
            <person name="Cullen D."/>
            <person name="Hibbett D.S."/>
            <person name="Grigoriev I.V."/>
        </authorList>
    </citation>
    <scope>NUCLEOTIDE SEQUENCE [LARGE SCALE GENOMIC DNA]</scope>
    <source>
        <strain evidence="2">CBS 339.88</strain>
    </source>
</reference>
<dbReference type="EMBL" id="KL142418">
    <property type="protein sequence ID" value="KDR67061.1"/>
    <property type="molecule type" value="Genomic_DNA"/>
</dbReference>
<keyword evidence="2" id="KW-1185">Reference proteome</keyword>
<sequence length="111" mass="12961">MRFRIFYHPGELTSDDSKKLRHKSAREFIVAIWEEENKIVTRFGDHDWTVVVYTGSYHGTPRQITAFGFYEDGEFLRQVFSPHLNIGGKLEMFADASRRISELNLDVVGMF</sequence>
<dbReference type="AlphaFoldDB" id="A0A067S8C4"/>
<accession>A0A067S8C4</accession>
<evidence type="ECO:0000313" key="2">
    <source>
        <dbReference type="Proteomes" id="UP000027222"/>
    </source>
</evidence>
<dbReference type="Proteomes" id="UP000027222">
    <property type="component" value="Unassembled WGS sequence"/>
</dbReference>
<proteinExistence type="predicted"/>
<organism evidence="1 2">
    <name type="scientific">Galerina marginata (strain CBS 339.88)</name>
    <dbReference type="NCBI Taxonomy" id="685588"/>
    <lineage>
        <taxon>Eukaryota</taxon>
        <taxon>Fungi</taxon>
        <taxon>Dikarya</taxon>
        <taxon>Basidiomycota</taxon>
        <taxon>Agaricomycotina</taxon>
        <taxon>Agaricomycetes</taxon>
        <taxon>Agaricomycetidae</taxon>
        <taxon>Agaricales</taxon>
        <taxon>Agaricineae</taxon>
        <taxon>Strophariaceae</taxon>
        <taxon>Galerina</taxon>
    </lineage>
</organism>
<name>A0A067S8C4_GALM3</name>
<gene>
    <name evidence="1" type="ORF">GALMADRAFT_147487</name>
</gene>